<reference evidence="3 4" key="1">
    <citation type="submission" date="2020-10" db="EMBL/GenBank/DDBJ databases">
        <authorList>
            <person name="Klimov P.B."/>
            <person name="Dyachkov S.M."/>
            <person name="Chetverikov P.E."/>
        </authorList>
    </citation>
    <scope>NUCLEOTIDE SEQUENCE [LARGE SCALE GENOMIC DNA]</scope>
    <source>
        <strain evidence="3">BMOC 18-1129-001#AD2665</strain>
        <tissue evidence="3">Entire mites</tissue>
    </source>
</reference>
<comment type="caution">
    <text evidence="3">The sequence shown here is derived from an EMBL/GenBank/DDBJ whole genome shotgun (WGS) entry which is preliminary data.</text>
</comment>
<protein>
    <submittedName>
        <fullName evidence="3">Protein CREBRF-like protein</fullName>
    </submittedName>
</protein>
<feature type="compositionally biased region" description="Polar residues" evidence="1">
    <location>
        <begin position="105"/>
        <end position="114"/>
    </location>
</feature>
<organism evidence="3 4">
    <name type="scientific">Fragariocoptes setiger</name>
    <dbReference type="NCBI Taxonomy" id="1670756"/>
    <lineage>
        <taxon>Eukaryota</taxon>
        <taxon>Metazoa</taxon>
        <taxon>Ecdysozoa</taxon>
        <taxon>Arthropoda</taxon>
        <taxon>Chelicerata</taxon>
        <taxon>Arachnida</taxon>
        <taxon>Acari</taxon>
        <taxon>Acariformes</taxon>
        <taxon>Trombidiformes</taxon>
        <taxon>Prostigmata</taxon>
        <taxon>Eupodina</taxon>
        <taxon>Eriophyoidea</taxon>
        <taxon>Phytoptidae</taxon>
        <taxon>Fragariocoptes</taxon>
    </lineage>
</organism>
<name>A0ABQ7SAC9_9ACAR</name>
<feature type="compositionally biased region" description="Low complexity" evidence="1">
    <location>
        <begin position="307"/>
        <end position="355"/>
    </location>
</feature>
<feature type="region of interest" description="Disordered" evidence="1">
    <location>
        <begin position="390"/>
        <end position="412"/>
    </location>
</feature>
<feature type="region of interest" description="Disordered" evidence="1">
    <location>
        <begin position="75"/>
        <end position="114"/>
    </location>
</feature>
<evidence type="ECO:0000259" key="2">
    <source>
        <dbReference type="PROSITE" id="PS00036"/>
    </source>
</evidence>
<keyword evidence="4" id="KW-1185">Reference proteome</keyword>
<dbReference type="EMBL" id="JAIFTH010000165">
    <property type="protein sequence ID" value="KAG9510362.1"/>
    <property type="molecule type" value="Genomic_DNA"/>
</dbReference>
<dbReference type="InterPro" id="IPR004827">
    <property type="entry name" value="bZIP"/>
</dbReference>
<dbReference type="Proteomes" id="UP000825002">
    <property type="component" value="Unassembled WGS sequence"/>
</dbReference>
<dbReference type="PANTHER" id="PTHR21552">
    <property type="entry name" value="ADULT RETINA PROTEIN"/>
    <property type="match status" value="1"/>
</dbReference>
<sequence>MTSTASRDNDDIKLKENIDYLTSLFCTNKQPATTKQTLSALASSNSALVSSLTSKPLLLCPSSSYRLSNRPLMTRPVLSSGSNLNTNPNNLSGSAKTAADDVAQSPVSTSSSPHLISALKDDHSVIFNSSSDRLARQPGKSTLTDNNQGSLDNQGLLKIKQQSTTTTKTVLNSLLVSKSKQGSRQHADSQSPTSSTSIMTSLLSSQNHHTSAYQKAADPKLVTGQESVPQSAATSTSTVYQSSIMKQQSIMDNFNCHSRLSTADPMLSSVKSSPLVSTNKMTSARNSTPFADVIMAASANQFTQPASPSESSTTSSSNDGLTSVLSATTSLSTSGSSTSSRQSLSIKHNSSGNHCSNHHINRFRQSSDCSMDEGFSSQIDIDMLEQDDQLSNCQNSDDDDDDDMSSDDESFYGDYTMNDLIGAAVSDDVDNKWTLNMGRRSRRNGQKRYFWQYNVQSKGPKSMRISAVSETQDPHVLPEASDPVFSNDCQIEGVKHSGKARRGDGNDLTPNPRKLLMIGLELKKLSKIINELAPVTDVPLNVRNKTRKEKNKLASRACRLKKKAQHEANKIKLFGLQREHGHLVNVIGAIRTKLRDSIEMLASSKQQTQPIRTHQASSNQTTTAHHHQMMLDNNSKKNQVGGGYSSHVTTKNVHSMIEDLASKCTFKVAGKSSDFVNSVLDKVATGAIDGGLGSI</sequence>
<evidence type="ECO:0000313" key="4">
    <source>
        <dbReference type="Proteomes" id="UP000825002"/>
    </source>
</evidence>
<feature type="compositionally biased region" description="Polar residues" evidence="1">
    <location>
        <begin position="139"/>
        <end position="153"/>
    </location>
</feature>
<feature type="region of interest" description="Disordered" evidence="1">
    <location>
        <begin position="177"/>
        <end position="198"/>
    </location>
</feature>
<dbReference type="InterPro" id="IPR039165">
    <property type="entry name" value="CREBRF"/>
</dbReference>
<feature type="region of interest" description="Disordered" evidence="1">
    <location>
        <begin position="131"/>
        <end position="154"/>
    </location>
</feature>
<feature type="compositionally biased region" description="Acidic residues" evidence="1">
    <location>
        <begin position="396"/>
        <end position="411"/>
    </location>
</feature>
<dbReference type="SMART" id="SM00338">
    <property type="entry name" value="BRLZ"/>
    <property type="match status" value="1"/>
</dbReference>
<dbReference type="PROSITE" id="PS00036">
    <property type="entry name" value="BZIP_BASIC"/>
    <property type="match status" value="1"/>
</dbReference>
<feature type="domain" description="BZIP" evidence="2">
    <location>
        <begin position="547"/>
        <end position="561"/>
    </location>
</feature>
<feature type="region of interest" description="Disordered" evidence="1">
    <location>
        <begin position="302"/>
        <end position="359"/>
    </location>
</feature>
<dbReference type="CDD" id="cd14809">
    <property type="entry name" value="bZIP_AUREO-like"/>
    <property type="match status" value="1"/>
</dbReference>
<gene>
    <name evidence="3" type="primary">REPTOR</name>
    <name evidence="3" type="ORF">GZH46_01099</name>
</gene>
<accession>A0ABQ7SAC9</accession>
<evidence type="ECO:0000313" key="3">
    <source>
        <dbReference type="EMBL" id="KAG9510362.1"/>
    </source>
</evidence>
<feature type="compositionally biased region" description="Low complexity" evidence="1">
    <location>
        <begin position="189"/>
        <end position="198"/>
    </location>
</feature>
<evidence type="ECO:0000256" key="1">
    <source>
        <dbReference type="SAM" id="MobiDB-lite"/>
    </source>
</evidence>
<proteinExistence type="predicted"/>
<dbReference type="PANTHER" id="PTHR21552:SF2">
    <property type="entry name" value="CREB3 REGULATORY FACTOR"/>
    <property type="match status" value="1"/>
</dbReference>
<feature type="compositionally biased region" description="Polar residues" evidence="1">
    <location>
        <begin position="77"/>
        <end position="95"/>
    </location>
</feature>